<protein>
    <recommendedName>
        <fullName evidence="3">C2H2-type domain-containing protein</fullName>
    </recommendedName>
</protein>
<evidence type="ECO:0000256" key="2">
    <source>
        <dbReference type="SAM" id="SignalP"/>
    </source>
</evidence>
<feature type="region of interest" description="Disordered" evidence="1">
    <location>
        <begin position="88"/>
        <end position="142"/>
    </location>
</feature>
<dbReference type="AlphaFoldDB" id="A0AAV9W076"/>
<organism evidence="4 5">
    <name type="scientific">Arthrobotrys musiformis</name>
    <dbReference type="NCBI Taxonomy" id="47236"/>
    <lineage>
        <taxon>Eukaryota</taxon>
        <taxon>Fungi</taxon>
        <taxon>Dikarya</taxon>
        <taxon>Ascomycota</taxon>
        <taxon>Pezizomycotina</taxon>
        <taxon>Orbiliomycetes</taxon>
        <taxon>Orbiliales</taxon>
        <taxon>Orbiliaceae</taxon>
        <taxon>Arthrobotrys</taxon>
    </lineage>
</organism>
<feature type="signal peptide" evidence="2">
    <location>
        <begin position="1"/>
        <end position="21"/>
    </location>
</feature>
<feature type="region of interest" description="Disordered" evidence="1">
    <location>
        <begin position="169"/>
        <end position="212"/>
    </location>
</feature>
<feature type="chain" id="PRO_5044012857" description="C2H2-type domain-containing protein" evidence="2">
    <location>
        <begin position="22"/>
        <end position="420"/>
    </location>
</feature>
<evidence type="ECO:0000313" key="5">
    <source>
        <dbReference type="Proteomes" id="UP001370758"/>
    </source>
</evidence>
<evidence type="ECO:0000313" key="4">
    <source>
        <dbReference type="EMBL" id="KAK6498783.1"/>
    </source>
</evidence>
<proteinExistence type="predicted"/>
<dbReference type="PROSITE" id="PS00028">
    <property type="entry name" value="ZINC_FINGER_C2H2_1"/>
    <property type="match status" value="2"/>
</dbReference>
<evidence type="ECO:0000259" key="3">
    <source>
        <dbReference type="PROSITE" id="PS00028"/>
    </source>
</evidence>
<dbReference type="InterPro" id="IPR013087">
    <property type="entry name" value="Znf_C2H2_type"/>
</dbReference>
<reference evidence="4 5" key="1">
    <citation type="submission" date="2023-08" db="EMBL/GenBank/DDBJ databases">
        <authorList>
            <person name="Palmer J.M."/>
        </authorList>
    </citation>
    <scope>NUCLEOTIDE SEQUENCE [LARGE SCALE GENOMIC DNA]</scope>
    <source>
        <strain evidence="4 5">TWF481</strain>
    </source>
</reference>
<feature type="compositionally biased region" description="Acidic residues" evidence="1">
    <location>
        <begin position="191"/>
        <end position="208"/>
    </location>
</feature>
<gene>
    <name evidence="4" type="ORF">TWF481_011356</name>
</gene>
<keyword evidence="2" id="KW-0732">Signal</keyword>
<name>A0AAV9W076_9PEZI</name>
<feature type="domain" description="C2H2-type" evidence="3">
    <location>
        <begin position="311"/>
        <end position="331"/>
    </location>
</feature>
<accession>A0AAV9W076</accession>
<dbReference type="EMBL" id="JAVHJL010000008">
    <property type="protein sequence ID" value="KAK6498783.1"/>
    <property type="molecule type" value="Genomic_DNA"/>
</dbReference>
<dbReference type="Proteomes" id="UP001370758">
    <property type="component" value="Unassembled WGS sequence"/>
</dbReference>
<comment type="caution">
    <text evidence="4">The sequence shown here is derived from an EMBL/GenBank/DDBJ whole genome shotgun (WGS) entry which is preliminary data.</text>
</comment>
<keyword evidence="5" id="KW-1185">Reference proteome</keyword>
<evidence type="ECO:0000256" key="1">
    <source>
        <dbReference type="SAM" id="MobiDB-lite"/>
    </source>
</evidence>
<feature type="domain" description="C2H2-type" evidence="3">
    <location>
        <begin position="253"/>
        <end position="275"/>
    </location>
</feature>
<sequence length="420" mass="48415">MQRRFNTLLLGLVFVYKGSQEQRNVSSMQGLTARGVPVATGPVADGAYMARISRSILQTQGFRSSREYHAHMRRYWDLVGFSEPRGVKRRWEEDGEDERIEGRHEEEEEGEGEGEWDEEEWEFVEEGEGEGEDPQLLTNGLFAPGPAPPLVLANTWHWVSVPPVNSVWDSETPVGSDVESDFEYPEHDSDSDTDTDPGFDSEDEIDEDRLEKYDPDEFDFHKIFEFTKGEGREQFSEKGFDEYRSLPPPVFECRVCHGLFPTGTELYLHLIGRRHFLSPKYAFPRRQLPPKEPEPEPAPEPELEDPPIFFCNSCHECFFSEDQFEKHLVWHIGPLVGKRSNIWFCPCPNHAFTHLTGFLEHVHSVRCSSGIRAGWIRRLSECGCGFRDGCGCDTCEWRDQLYQFLQTESENRIEKANLGH</sequence>
<feature type="compositionally biased region" description="Acidic residues" evidence="1">
    <location>
        <begin position="106"/>
        <end position="133"/>
    </location>
</feature>